<keyword evidence="3" id="KW-0812">Transmembrane</keyword>
<keyword evidence="3" id="KW-0472">Membrane</keyword>
<keyword evidence="5" id="KW-1185">Reference proteome</keyword>
<name>A0AAF0DKW7_9EURO</name>
<gene>
    <name evidence="4" type="ORF">PRK78_005999</name>
</gene>
<feature type="coiled-coil region" evidence="1">
    <location>
        <begin position="27"/>
        <end position="82"/>
    </location>
</feature>
<evidence type="ECO:0000313" key="5">
    <source>
        <dbReference type="Proteomes" id="UP001219355"/>
    </source>
</evidence>
<feature type="compositionally biased region" description="Low complexity" evidence="2">
    <location>
        <begin position="165"/>
        <end position="174"/>
    </location>
</feature>
<sequence>MLEWLVESWIVRILFFIIVYYSANCQIDRATRKADSAEYRARKAERELEIVLSDIRINANECIELRKRVKYLEEKMDEYARVLEALSVPLPPSMSMEDVSERAIDRAPRNSGVEGRSSVGSGGHVGFSQPGAQGRVENVPTSQQHLQCYLIKPNDPVKERAERCSTSSDQSSSSAAEKIASLREKLESGRDSVMSALSNIPRRRSTRTSRSGGFSASSIYSAVPGRTFARMTKRSRSKQDVVISRSGQALMEAVIIKRPPLTWIE</sequence>
<feature type="region of interest" description="Disordered" evidence="2">
    <location>
        <begin position="159"/>
        <end position="180"/>
    </location>
</feature>
<dbReference type="EMBL" id="CP120630">
    <property type="protein sequence ID" value="WEW60512.1"/>
    <property type="molecule type" value="Genomic_DNA"/>
</dbReference>
<dbReference type="Proteomes" id="UP001219355">
    <property type="component" value="Chromosome 4"/>
</dbReference>
<keyword evidence="1" id="KW-0175">Coiled coil</keyword>
<evidence type="ECO:0000313" key="4">
    <source>
        <dbReference type="EMBL" id="WEW60512.1"/>
    </source>
</evidence>
<evidence type="ECO:0000256" key="2">
    <source>
        <dbReference type="SAM" id="MobiDB-lite"/>
    </source>
</evidence>
<proteinExistence type="predicted"/>
<keyword evidence="3" id="KW-1133">Transmembrane helix</keyword>
<protein>
    <submittedName>
        <fullName evidence="4">Uncharacterized protein</fullName>
    </submittedName>
</protein>
<evidence type="ECO:0000256" key="3">
    <source>
        <dbReference type="SAM" id="Phobius"/>
    </source>
</evidence>
<organism evidence="4 5">
    <name type="scientific">Emydomyces testavorans</name>
    <dbReference type="NCBI Taxonomy" id="2070801"/>
    <lineage>
        <taxon>Eukaryota</taxon>
        <taxon>Fungi</taxon>
        <taxon>Dikarya</taxon>
        <taxon>Ascomycota</taxon>
        <taxon>Pezizomycotina</taxon>
        <taxon>Eurotiomycetes</taxon>
        <taxon>Eurotiomycetidae</taxon>
        <taxon>Onygenales</taxon>
        <taxon>Nannizziopsiaceae</taxon>
        <taxon>Emydomyces</taxon>
    </lineage>
</organism>
<reference evidence="4" key="1">
    <citation type="submission" date="2023-03" db="EMBL/GenBank/DDBJ databases">
        <title>Emydomyces testavorans Genome Sequence.</title>
        <authorList>
            <person name="Hoyer L."/>
        </authorList>
    </citation>
    <scope>NUCLEOTIDE SEQUENCE</scope>
    <source>
        <strain evidence="4">16-2883</strain>
    </source>
</reference>
<dbReference type="AlphaFoldDB" id="A0AAF0DKW7"/>
<evidence type="ECO:0000256" key="1">
    <source>
        <dbReference type="SAM" id="Coils"/>
    </source>
</evidence>
<accession>A0AAF0DKW7</accession>
<feature type="transmembrane region" description="Helical" evidence="3">
    <location>
        <begin position="6"/>
        <end position="23"/>
    </location>
</feature>
<feature type="region of interest" description="Disordered" evidence="2">
    <location>
        <begin position="107"/>
        <end position="132"/>
    </location>
</feature>